<feature type="compositionally biased region" description="Polar residues" evidence="1">
    <location>
        <begin position="220"/>
        <end position="269"/>
    </location>
</feature>
<feature type="compositionally biased region" description="Low complexity" evidence="1">
    <location>
        <begin position="205"/>
        <end position="219"/>
    </location>
</feature>
<protein>
    <submittedName>
        <fullName evidence="2">Uncharacterized protein</fullName>
    </submittedName>
</protein>
<gene>
    <name evidence="2" type="ORF">LSH36_4g16005</name>
</gene>
<proteinExistence type="predicted"/>
<evidence type="ECO:0000313" key="3">
    <source>
        <dbReference type="Proteomes" id="UP001208570"/>
    </source>
</evidence>
<keyword evidence="3" id="KW-1185">Reference proteome</keyword>
<feature type="region of interest" description="Disordered" evidence="1">
    <location>
        <begin position="651"/>
        <end position="687"/>
    </location>
</feature>
<dbReference type="EMBL" id="JAODUP010000004">
    <property type="protein sequence ID" value="KAK2170148.1"/>
    <property type="molecule type" value="Genomic_DNA"/>
</dbReference>
<feature type="compositionally biased region" description="Acidic residues" evidence="1">
    <location>
        <begin position="271"/>
        <end position="286"/>
    </location>
</feature>
<comment type="caution">
    <text evidence="2">The sequence shown here is derived from an EMBL/GenBank/DDBJ whole genome shotgun (WGS) entry which is preliminary data.</text>
</comment>
<dbReference type="Proteomes" id="UP001208570">
    <property type="component" value="Unassembled WGS sequence"/>
</dbReference>
<feature type="region of interest" description="Disordered" evidence="1">
    <location>
        <begin position="1259"/>
        <end position="1279"/>
    </location>
</feature>
<evidence type="ECO:0000313" key="2">
    <source>
        <dbReference type="EMBL" id="KAK2170148.1"/>
    </source>
</evidence>
<feature type="compositionally biased region" description="Basic and acidic residues" evidence="1">
    <location>
        <begin position="661"/>
        <end position="674"/>
    </location>
</feature>
<feature type="region of interest" description="Disordered" evidence="1">
    <location>
        <begin position="204"/>
        <end position="299"/>
    </location>
</feature>
<sequence length="1666" mass="184838">MQELYTEESFNNFTGSTHFDAPLDYEIQPDLSLKFHSNLTPSSQSKTRQDGSLVISQLRNSLSYTPEIDSHLADITGSVQNTHWNDSGIHEDLSESLSEQLQISVTGLIKEPMTDHVSSQGESAMPLNGNNVQIEHVEFNYPGTPTTQLKKDITLISYTNYLEACAANENNCSGFGSDNMPSGSCQNATEASCSQSHLVPKLWLSQGPPISPSSTSPRSENNLSSAGVSSRRNPSGSTIDNSVSSGISYTNSNIPDSASTCGRSTSPTFTDDAENNDDDDEKTDELDTPRTTSTITEDDDDWGIYVARAEADMKKEPSMAEAEYKEQEPVDVSELDLHNQIKFLHLRGPDTISECTEESSEISSTSEAHLRDIKAVSISSSENHESAMDYMNLQIDTRFGNMFQVTNSNSKDQTYQFRQNSLASENNHPSDKCEKSTKVHGDVETNVIKPLGALDSDVTQPSHIMFTTEYKTDHANLKEGDDPYHTQVSSISPNAIFNEQIPSSSPVNITEVCQATSEIAMVSDFDDNKVLDTRAPPVSTKLAPQTSKGGKMKLLYNVESHIEIQSPVRKWKRYKSMTYKEVVPRKKKYHLRRSQSEKVLNMSSDEESASMWRSISTYSLDRDETTSGSDLSRPISYECLSIVEYKNRSSHEESSGECTDYSEHRAHSIQEDRPSSAAESVQSTSLLSESVYSESSVTLSNLDEFSEDDEDDDNIDEVFRRNIEIMTPDPERLEVMFTSRHQSGCETELNYEKIVQISEGEPLPEDAEYTSDVKNSSWSESLLVVKLDDYTLDDNKRAELDLWIEANDLSKSAPTTNYDNWSETLLVYHIDAMNDENVTLLKTFDRRHSSDSEPEQRDDNEKNDDGSYGKGKYLVHCSTASISSTPVNLGCNLTQCQLFLSDSPAGVSHCVLENWTGNVLPIGVGTSSEFGGDSSDSEKYSEASTVELEGRLKTPDISVESMQKVDRKHISELVSTVEDDVKHNIRSNESDIDTKVFPGPFSEKISGESPENNEIGVITVTTPVQYSESLSSGTSNKLSQGYDNPDLGYDSIDDGATITDTEDQNSLKLEHSLMDSWNTCTGDSATPIESFACTVSQKIMHDTMILSHNRDHDFYSDLAASSEVYKARRYYYLKKIDDFSDESSQNVLDSALCAIGNVFLSNVASKVEQTKNVQDDVPKYKTATQTINRIPRDSAEKLTITNYACELVDDVIESVARYLSQYMSSNEEAGFKMQVNDFVSDVINQAVVAYEKKLYEDASSECEDRRKQPSCGNKPEQVSQAPVSDTCRVRFTNETGNDHIYSSSTSGICMPVSYQISEEDILCTTDDNSCKREELSSDLTGDYATVLSRSIVNDVIQKAIRIYQNCDHISSARCSDYDYHGKESSFERNTEQMSDFLPQETLSCGENIARYFRSQSVPEINRESSFREQLAEIKAFVQQDLTSDFALKSQSKETDEELSDYGSVNEQFPIRGTYVGSSLREASASGFGSARTNSPEGITVKPDGTLLSSTKLISGGMQMFGHSPGNPYLVETSEDKLKRATIFNDYDSLSTVSSLSSQATASSSIRSGTAGTRSITGSIEVVMDHVRNKTCDPQLPSFYSLESTSTAISIKKVRSPFYTERTSVDDTVMSRSMWPVDGRVPPFFSSVLCESRSPTQRAKHTRSLSG</sequence>
<organism evidence="2 3">
    <name type="scientific">Paralvinella palmiformis</name>
    <dbReference type="NCBI Taxonomy" id="53620"/>
    <lineage>
        <taxon>Eukaryota</taxon>
        <taxon>Metazoa</taxon>
        <taxon>Spiralia</taxon>
        <taxon>Lophotrochozoa</taxon>
        <taxon>Annelida</taxon>
        <taxon>Polychaeta</taxon>
        <taxon>Sedentaria</taxon>
        <taxon>Canalipalpata</taxon>
        <taxon>Terebellida</taxon>
        <taxon>Terebelliformia</taxon>
        <taxon>Alvinellidae</taxon>
        <taxon>Paralvinella</taxon>
    </lineage>
</organism>
<evidence type="ECO:0000256" key="1">
    <source>
        <dbReference type="SAM" id="MobiDB-lite"/>
    </source>
</evidence>
<name>A0AAD9KEF6_9ANNE</name>
<accession>A0AAD9KEF6</accession>
<feature type="region of interest" description="Disordered" evidence="1">
    <location>
        <begin position="845"/>
        <end position="867"/>
    </location>
</feature>
<reference evidence="2" key="1">
    <citation type="journal article" date="2023" name="Mol. Biol. Evol.">
        <title>Third-Generation Sequencing Reveals the Adaptive Role of the Epigenome in Three Deep-Sea Polychaetes.</title>
        <authorList>
            <person name="Perez M."/>
            <person name="Aroh O."/>
            <person name="Sun Y."/>
            <person name="Lan Y."/>
            <person name="Juniper S.K."/>
            <person name="Young C.R."/>
            <person name="Angers B."/>
            <person name="Qian P.Y."/>
        </authorList>
    </citation>
    <scope>NUCLEOTIDE SEQUENCE</scope>
    <source>
        <strain evidence="2">P08H-3</strain>
    </source>
</reference>